<sequence length="397" mass="45419">MLHPRSLRLMRLRRPLLELFVATLATINALPIRLESIQLKLCWNDTVSELKSTISAIAEACDEIKQSKGLTHFVSFVLLAGNYMGKTKTSKDAFAFELSALCKLIDTKDSENSETLLHSLIILLDKKLNGRYTNFAIEDFHHITKASRSDLGETQKTKDSLKNTLKKVADYVSKYVKQSESDKFLDKLGSFVEQAQKEISVVEGMWDNMQMKWTLLQKYLCFDQKKYPMEKLFGDLKQFQTHYETALRDINRAKENKKKKQAAAVKKREPFKSIQPANMPKGTAEIKADQDTGGVIDKIEQMLEQGRYRPGGQRTPRESKMRLSSKFPVNESRTENEENTRQVGQTGGYRVRRKGQPTVFVPPQDSDNPRRNLQGVNDPKKQNIPTTEELLKQLNSL</sequence>
<name>A0AAD4MZH1_9BILA</name>
<dbReference type="PANTHER" id="PTHR45691:SF6">
    <property type="entry name" value="PROTEIN DIAPHANOUS"/>
    <property type="match status" value="1"/>
</dbReference>
<protein>
    <submittedName>
        <fullName evidence="3">Formin homology 2 domain-containing protein</fullName>
    </submittedName>
</protein>
<dbReference type="AlphaFoldDB" id="A0AAD4MZH1"/>
<evidence type="ECO:0000259" key="2">
    <source>
        <dbReference type="PROSITE" id="PS51444"/>
    </source>
</evidence>
<evidence type="ECO:0000313" key="4">
    <source>
        <dbReference type="Proteomes" id="UP001201812"/>
    </source>
</evidence>
<dbReference type="InterPro" id="IPR042201">
    <property type="entry name" value="FH2_Formin_sf"/>
</dbReference>
<dbReference type="Gene3D" id="1.20.58.2220">
    <property type="entry name" value="Formin, FH2 domain"/>
    <property type="match status" value="1"/>
</dbReference>
<dbReference type="Proteomes" id="UP001201812">
    <property type="component" value="Unassembled WGS sequence"/>
</dbReference>
<reference evidence="3" key="1">
    <citation type="submission" date="2022-01" db="EMBL/GenBank/DDBJ databases">
        <title>Genome Sequence Resource for Two Populations of Ditylenchus destructor, the Migratory Endoparasitic Phytonematode.</title>
        <authorList>
            <person name="Zhang H."/>
            <person name="Lin R."/>
            <person name="Xie B."/>
        </authorList>
    </citation>
    <scope>NUCLEOTIDE SEQUENCE</scope>
    <source>
        <strain evidence="3">BazhouSP</strain>
    </source>
</reference>
<evidence type="ECO:0000313" key="3">
    <source>
        <dbReference type="EMBL" id="KAI1709322.1"/>
    </source>
</evidence>
<dbReference type="PROSITE" id="PS51444">
    <property type="entry name" value="FH2"/>
    <property type="match status" value="1"/>
</dbReference>
<feature type="domain" description="FH2" evidence="2">
    <location>
        <begin position="1"/>
        <end position="269"/>
    </location>
</feature>
<dbReference type="PANTHER" id="PTHR45691">
    <property type="entry name" value="PROTEIN DIAPHANOUS"/>
    <property type="match status" value="1"/>
</dbReference>
<dbReference type="InterPro" id="IPR015425">
    <property type="entry name" value="FH2_Formin"/>
</dbReference>
<dbReference type="InterPro" id="IPR051412">
    <property type="entry name" value="Formin_Homology_Diaphanous_sf"/>
</dbReference>
<accession>A0AAD4MZH1</accession>
<dbReference type="GO" id="GO:0005884">
    <property type="term" value="C:actin filament"/>
    <property type="evidence" value="ECO:0007669"/>
    <property type="project" value="TreeGrafter"/>
</dbReference>
<feature type="region of interest" description="Disordered" evidence="1">
    <location>
        <begin position="254"/>
        <end position="278"/>
    </location>
</feature>
<dbReference type="GO" id="GO:0030041">
    <property type="term" value="P:actin filament polymerization"/>
    <property type="evidence" value="ECO:0007669"/>
    <property type="project" value="TreeGrafter"/>
</dbReference>
<feature type="region of interest" description="Disordered" evidence="1">
    <location>
        <begin position="307"/>
        <end position="397"/>
    </location>
</feature>
<proteinExistence type="predicted"/>
<dbReference type="Pfam" id="PF02181">
    <property type="entry name" value="FH2"/>
    <property type="match status" value="1"/>
</dbReference>
<organism evidence="3 4">
    <name type="scientific">Ditylenchus destructor</name>
    <dbReference type="NCBI Taxonomy" id="166010"/>
    <lineage>
        <taxon>Eukaryota</taxon>
        <taxon>Metazoa</taxon>
        <taxon>Ecdysozoa</taxon>
        <taxon>Nematoda</taxon>
        <taxon>Chromadorea</taxon>
        <taxon>Rhabditida</taxon>
        <taxon>Tylenchina</taxon>
        <taxon>Tylenchomorpha</taxon>
        <taxon>Sphaerularioidea</taxon>
        <taxon>Anguinidae</taxon>
        <taxon>Anguininae</taxon>
        <taxon>Ditylenchus</taxon>
    </lineage>
</organism>
<dbReference type="SMART" id="SM00498">
    <property type="entry name" value="FH2"/>
    <property type="match status" value="1"/>
</dbReference>
<gene>
    <name evidence="3" type="ORF">DdX_11395</name>
</gene>
<dbReference type="EMBL" id="JAKKPZ010000031">
    <property type="protein sequence ID" value="KAI1709322.1"/>
    <property type="molecule type" value="Genomic_DNA"/>
</dbReference>
<comment type="caution">
    <text evidence="3">The sequence shown here is derived from an EMBL/GenBank/DDBJ whole genome shotgun (WGS) entry which is preliminary data.</text>
</comment>
<evidence type="ECO:0000256" key="1">
    <source>
        <dbReference type="SAM" id="MobiDB-lite"/>
    </source>
</evidence>
<dbReference type="SUPFAM" id="SSF101447">
    <property type="entry name" value="Formin homology 2 domain (FH2 domain)"/>
    <property type="match status" value="1"/>
</dbReference>
<keyword evidence="4" id="KW-1185">Reference proteome</keyword>